<name>A0A537JB78_9BACT</name>
<comment type="caution">
    <text evidence="4">The sequence shown here is derived from an EMBL/GenBank/DDBJ whole genome shotgun (WGS) entry which is preliminary data.</text>
</comment>
<sequence>MADALILVTAAGGIATVTLNRPQVLNALNQALMEELASAMEALDRDDAVRSLVVTGNARAFAAGADVHEFVDATPADMVRAYRFQQWERIRRIGKPVIAAVSGFALGGGCELAMLCDIIVASETARFGQPEIRLGLIPGAGGTQRLTRAIGKSRAMELILTGRSITAAEAYALGLVSRVVPVELYLDEAKALAREIAAQPPIAVRMAKEAVLQAFETPLGGGLEFERRCFHLLFGTEDKREGIRAFLEKRPAHFTGR</sequence>
<dbReference type="GO" id="GO:0006635">
    <property type="term" value="P:fatty acid beta-oxidation"/>
    <property type="evidence" value="ECO:0007669"/>
    <property type="project" value="TreeGrafter"/>
</dbReference>
<dbReference type="Proteomes" id="UP000320048">
    <property type="component" value="Unassembled WGS sequence"/>
</dbReference>
<protein>
    <submittedName>
        <fullName evidence="4">Enoyl-CoA hydratase</fullName>
        <ecNumber evidence="4">4.2.1.17</ecNumber>
    </submittedName>
</protein>
<dbReference type="SUPFAM" id="SSF52096">
    <property type="entry name" value="ClpP/crotonase"/>
    <property type="match status" value="1"/>
</dbReference>
<evidence type="ECO:0000313" key="4">
    <source>
        <dbReference type="EMBL" id="TMI80804.1"/>
    </source>
</evidence>
<reference evidence="4 5" key="1">
    <citation type="journal article" date="2019" name="Nat. Microbiol.">
        <title>Mediterranean grassland soil C-N compound turnover is dependent on rainfall and depth, and is mediated by genomically divergent microorganisms.</title>
        <authorList>
            <person name="Diamond S."/>
            <person name="Andeer P.F."/>
            <person name="Li Z."/>
            <person name="Crits-Christoph A."/>
            <person name="Burstein D."/>
            <person name="Anantharaman K."/>
            <person name="Lane K.R."/>
            <person name="Thomas B.C."/>
            <person name="Pan C."/>
            <person name="Northen T.R."/>
            <person name="Banfield J.F."/>
        </authorList>
    </citation>
    <scope>NUCLEOTIDE SEQUENCE [LARGE SCALE GENOMIC DNA]</scope>
    <source>
        <strain evidence="4">NP_7</strain>
    </source>
</reference>
<evidence type="ECO:0000313" key="5">
    <source>
        <dbReference type="Proteomes" id="UP000320048"/>
    </source>
</evidence>
<dbReference type="GO" id="GO:0004300">
    <property type="term" value="F:enoyl-CoA hydratase activity"/>
    <property type="evidence" value="ECO:0007669"/>
    <property type="project" value="UniProtKB-EC"/>
</dbReference>
<accession>A0A537JB78</accession>
<dbReference type="InterPro" id="IPR014748">
    <property type="entry name" value="Enoyl-CoA_hydra_C"/>
</dbReference>
<evidence type="ECO:0000256" key="1">
    <source>
        <dbReference type="ARBA" id="ARBA00005254"/>
    </source>
</evidence>
<proteinExistence type="inferred from homology"/>
<evidence type="ECO:0000256" key="3">
    <source>
        <dbReference type="RuleBase" id="RU003707"/>
    </source>
</evidence>
<dbReference type="PANTHER" id="PTHR11941">
    <property type="entry name" value="ENOYL-COA HYDRATASE-RELATED"/>
    <property type="match status" value="1"/>
</dbReference>
<dbReference type="PANTHER" id="PTHR11941:SF54">
    <property type="entry name" value="ENOYL-COA HYDRATASE, MITOCHONDRIAL"/>
    <property type="match status" value="1"/>
</dbReference>
<dbReference type="AlphaFoldDB" id="A0A537JB78"/>
<dbReference type="CDD" id="cd06558">
    <property type="entry name" value="crotonase-like"/>
    <property type="match status" value="1"/>
</dbReference>
<dbReference type="Gene3D" id="3.90.226.10">
    <property type="entry name" value="2-enoyl-CoA Hydratase, Chain A, domain 1"/>
    <property type="match status" value="1"/>
</dbReference>
<dbReference type="EMBL" id="VBAO01000197">
    <property type="protein sequence ID" value="TMI80804.1"/>
    <property type="molecule type" value="Genomic_DNA"/>
</dbReference>
<organism evidence="4 5">
    <name type="scientific">Candidatus Segetimicrobium genomatis</name>
    <dbReference type="NCBI Taxonomy" id="2569760"/>
    <lineage>
        <taxon>Bacteria</taxon>
        <taxon>Bacillati</taxon>
        <taxon>Candidatus Sysuimicrobiota</taxon>
        <taxon>Candidatus Sysuimicrobiia</taxon>
        <taxon>Candidatus Sysuimicrobiales</taxon>
        <taxon>Candidatus Segetimicrobiaceae</taxon>
        <taxon>Candidatus Segetimicrobium</taxon>
    </lineage>
</organism>
<dbReference type="EC" id="4.2.1.17" evidence="4"/>
<dbReference type="Pfam" id="PF00378">
    <property type="entry name" value="ECH_1"/>
    <property type="match status" value="1"/>
</dbReference>
<dbReference type="FunFam" id="3.90.226.10:FF:000009">
    <property type="entry name" value="Carnitinyl-CoA dehydratase"/>
    <property type="match status" value="1"/>
</dbReference>
<gene>
    <name evidence="4" type="ORF">E6H04_07955</name>
</gene>
<dbReference type="InterPro" id="IPR029045">
    <property type="entry name" value="ClpP/crotonase-like_dom_sf"/>
</dbReference>
<dbReference type="PROSITE" id="PS00166">
    <property type="entry name" value="ENOYL_COA_HYDRATASE"/>
    <property type="match status" value="1"/>
</dbReference>
<comment type="similarity">
    <text evidence="1 3">Belongs to the enoyl-CoA hydratase/isomerase family.</text>
</comment>
<dbReference type="InterPro" id="IPR001753">
    <property type="entry name" value="Enoyl-CoA_hydra/iso"/>
</dbReference>
<dbReference type="FunFam" id="1.10.12.10:FF:000001">
    <property type="entry name" value="Probable enoyl-CoA hydratase, mitochondrial"/>
    <property type="match status" value="1"/>
</dbReference>
<dbReference type="InterPro" id="IPR018376">
    <property type="entry name" value="Enoyl-CoA_hyd/isom_CS"/>
</dbReference>
<dbReference type="Gene3D" id="1.10.12.10">
    <property type="entry name" value="Lyase 2-enoyl-coa Hydratase, Chain A, domain 2"/>
    <property type="match status" value="1"/>
</dbReference>
<evidence type="ECO:0000256" key="2">
    <source>
        <dbReference type="ARBA" id="ARBA00023239"/>
    </source>
</evidence>
<keyword evidence="2 4" id="KW-0456">Lyase</keyword>